<reference evidence="6" key="1">
    <citation type="submission" date="2021-01" db="EMBL/GenBank/DDBJ databases">
        <authorList>
            <person name="Corre E."/>
            <person name="Pelletier E."/>
            <person name="Niang G."/>
            <person name="Scheremetjew M."/>
            <person name="Finn R."/>
            <person name="Kale V."/>
            <person name="Holt S."/>
            <person name="Cochrane G."/>
            <person name="Meng A."/>
            <person name="Brown T."/>
            <person name="Cohen L."/>
        </authorList>
    </citation>
    <scope>NUCLEOTIDE SEQUENCE</scope>
    <source>
        <strain evidence="6">SL-175</strain>
    </source>
</reference>
<comment type="similarity">
    <text evidence="2">Belongs to the NOP16 family.</text>
</comment>
<evidence type="ECO:0000256" key="4">
    <source>
        <dbReference type="ARBA" id="ARBA00023242"/>
    </source>
</evidence>
<dbReference type="GO" id="GO:0005730">
    <property type="term" value="C:nucleolus"/>
    <property type="evidence" value="ECO:0007669"/>
    <property type="project" value="UniProtKB-SubCell"/>
</dbReference>
<dbReference type="Pfam" id="PF09420">
    <property type="entry name" value="Nop16"/>
    <property type="match status" value="1"/>
</dbReference>
<dbReference type="InterPro" id="IPR019002">
    <property type="entry name" value="Ribosome_biogenesis_Nop16"/>
</dbReference>
<gene>
    <name evidence="6" type="ORF">MANT1106_LOCUS10212</name>
</gene>
<dbReference type="PANTHER" id="PTHR13243:SF1">
    <property type="entry name" value="NUCLEOLAR PROTEIN 16"/>
    <property type="match status" value="1"/>
</dbReference>
<keyword evidence="4" id="KW-0539">Nucleus</keyword>
<comment type="subcellular location">
    <subcellularLocation>
        <location evidence="1">Nucleus</location>
        <location evidence="1">Nucleolus</location>
    </subcellularLocation>
</comment>
<protein>
    <recommendedName>
        <fullName evidence="3">Nucleolar protein 16</fullName>
    </recommendedName>
</protein>
<dbReference type="GO" id="GO:0042273">
    <property type="term" value="P:ribosomal large subunit biogenesis"/>
    <property type="evidence" value="ECO:0007669"/>
    <property type="project" value="TreeGrafter"/>
</dbReference>
<evidence type="ECO:0000256" key="3">
    <source>
        <dbReference type="ARBA" id="ARBA00015522"/>
    </source>
</evidence>
<organism evidence="6">
    <name type="scientific">Mantoniella antarctica</name>
    <dbReference type="NCBI Taxonomy" id="81844"/>
    <lineage>
        <taxon>Eukaryota</taxon>
        <taxon>Viridiplantae</taxon>
        <taxon>Chlorophyta</taxon>
        <taxon>Mamiellophyceae</taxon>
        <taxon>Mamiellales</taxon>
        <taxon>Mamiellaceae</taxon>
        <taxon>Mantoniella</taxon>
    </lineage>
</organism>
<evidence type="ECO:0000256" key="2">
    <source>
        <dbReference type="ARBA" id="ARBA00008479"/>
    </source>
</evidence>
<feature type="region of interest" description="Disordered" evidence="5">
    <location>
        <begin position="53"/>
        <end position="74"/>
    </location>
</feature>
<dbReference type="EMBL" id="HBFC01017182">
    <property type="protein sequence ID" value="CAD8707529.1"/>
    <property type="molecule type" value="Transcribed_RNA"/>
</dbReference>
<dbReference type="AlphaFoldDB" id="A0A7S0SJB1"/>
<dbReference type="PANTHER" id="PTHR13243">
    <property type="entry name" value="HSPC111 PROTEIN-RELATED"/>
    <property type="match status" value="1"/>
</dbReference>
<accession>A0A7S0SJB1</accession>
<evidence type="ECO:0000256" key="5">
    <source>
        <dbReference type="SAM" id="MobiDB-lite"/>
    </source>
</evidence>
<name>A0A7S0SJB1_9CHLO</name>
<sequence length="204" mass="22021">MGSSLRRKKKHKASGTTVKVGRVKKTTQQVTVVPVLLPGANTETEWNQKTTHQGNYSNVGIVSDPNKVGKTGRNSQQLVERRTGEDSATFAKAKSDADTSVAATATVGGDEVRGILGQVRSTGLAAPKRLTTKQRRIMGSLVDKHGDDLNAMARDRKLNAMQHTVSVLRELVVSYVAYPELVEGGGSLDFRAPKKTNNRGKIKV</sequence>
<evidence type="ECO:0000256" key="1">
    <source>
        <dbReference type="ARBA" id="ARBA00004604"/>
    </source>
</evidence>
<evidence type="ECO:0000313" key="6">
    <source>
        <dbReference type="EMBL" id="CAD8707529.1"/>
    </source>
</evidence>
<proteinExistence type="inferred from homology"/>